<dbReference type="Gene3D" id="3.40.50.720">
    <property type="entry name" value="NAD(P)-binding Rossmann-like Domain"/>
    <property type="match status" value="1"/>
</dbReference>
<dbReference type="InterPro" id="IPR013644">
    <property type="entry name" value="DXP_reductoisomerase_C"/>
</dbReference>
<dbReference type="InterPro" id="IPR013512">
    <property type="entry name" value="DXP_reductoisomerase_N"/>
</dbReference>
<feature type="binding site" evidence="9">
    <location>
        <position position="237"/>
    </location>
    <ligand>
        <name>1-deoxy-D-xylulose 5-phosphate</name>
        <dbReference type="ChEBI" id="CHEBI:57792"/>
    </ligand>
</feature>
<organism evidence="13 14">
    <name type="scientific">Fundidesulfovibrio magnetotacticus</name>
    <dbReference type="NCBI Taxonomy" id="2730080"/>
    <lineage>
        <taxon>Bacteria</taxon>
        <taxon>Pseudomonadati</taxon>
        <taxon>Thermodesulfobacteriota</taxon>
        <taxon>Desulfovibrionia</taxon>
        <taxon>Desulfovibrionales</taxon>
        <taxon>Desulfovibrionaceae</taxon>
        <taxon>Fundidesulfovibrio</taxon>
    </lineage>
</organism>
<dbReference type="Pfam" id="PF08436">
    <property type="entry name" value="DXP_redisom_C"/>
    <property type="match status" value="1"/>
</dbReference>
<reference evidence="13 14" key="1">
    <citation type="submission" date="2020-04" db="EMBL/GenBank/DDBJ databases">
        <authorList>
            <consortium name="Desulfovibrio sp. FSS-1 genome sequencing consortium"/>
            <person name="Shimoshige H."/>
            <person name="Kobayashi H."/>
            <person name="Maekawa T."/>
        </authorList>
    </citation>
    <scope>NUCLEOTIDE SEQUENCE [LARGE SCALE GENOMIC DNA]</scope>
    <source>
        <strain evidence="13 14">SIID29052-01</strain>
    </source>
</reference>
<dbReference type="HAMAP" id="MF_00183">
    <property type="entry name" value="DXP_reductoisom"/>
    <property type="match status" value="1"/>
</dbReference>
<feature type="binding site" evidence="9">
    <location>
        <position position="27"/>
    </location>
    <ligand>
        <name>NADPH</name>
        <dbReference type="ChEBI" id="CHEBI:57783"/>
    </ligand>
</feature>
<keyword evidence="9" id="KW-0460">Magnesium</keyword>
<feature type="domain" description="1-deoxy-D-xylulose 5-phosphate reductoisomerase C-terminal" evidence="11">
    <location>
        <begin position="162"/>
        <end position="245"/>
    </location>
</feature>
<dbReference type="GO" id="GO:0070402">
    <property type="term" value="F:NADPH binding"/>
    <property type="evidence" value="ECO:0007669"/>
    <property type="project" value="InterPro"/>
</dbReference>
<comment type="function">
    <text evidence="9">Catalyzes the NADPH-dependent rearrangement and reduction of 1-deoxy-D-xylulose-5-phosphate (DXP) to 2-C-methyl-D-erythritol 4-phosphate (MEP).</text>
</comment>
<comment type="cofactor">
    <cofactor evidence="9">
        <name>Mg(2+)</name>
        <dbReference type="ChEBI" id="CHEBI:18420"/>
    </cofactor>
    <cofactor evidence="9">
        <name>Mn(2+)</name>
        <dbReference type="ChEBI" id="CHEBI:29035"/>
    </cofactor>
</comment>
<dbReference type="EC" id="1.1.1.267" evidence="9"/>
<dbReference type="InterPro" id="IPR036291">
    <property type="entry name" value="NAD(P)-bd_dom_sf"/>
</dbReference>
<feature type="binding site" evidence="9">
    <location>
        <position position="141"/>
    </location>
    <ligand>
        <name>1-deoxy-D-xylulose 5-phosphate</name>
        <dbReference type="ChEBI" id="CHEBI:57792"/>
    </ligand>
</feature>
<protein>
    <recommendedName>
        <fullName evidence="9">1-deoxy-D-xylulose 5-phosphate reductoisomerase</fullName>
        <shortName evidence="9">DXP reductoisomerase</shortName>
        <ecNumber evidence="9">1.1.1.267</ecNumber>
    </recommendedName>
    <alternativeName>
        <fullName evidence="9">1-deoxyxylulose-5-phosphate reductoisomerase</fullName>
    </alternativeName>
    <alternativeName>
        <fullName evidence="9">2-C-methyl-D-erythritol 4-phosphate synthase</fullName>
    </alternativeName>
</protein>
<keyword evidence="14" id="KW-1185">Reference proteome</keyword>
<feature type="binding site" evidence="9">
    <location>
        <position position="54"/>
    </location>
    <ligand>
        <name>NADPH</name>
        <dbReference type="ChEBI" id="CHEBI:57783"/>
    </ligand>
</feature>
<evidence type="ECO:0000259" key="10">
    <source>
        <dbReference type="Pfam" id="PF02670"/>
    </source>
</evidence>
<feature type="binding site" evidence="9">
    <location>
        <position position="168"/>
    </location>
    <ligand>
        <name>1-deoxy-D-xylulose 5-phosphate</name>
        <dbReference type="ChEBI" id="CHEBI:57792"/>
    </ligand>
</feature>
<dbReference type="SUPFAM" id="SSF51735">
    <property type="entry name" value="NAD(P)-binding Rossmann-fold domains"/>
    <property type="match status" value="1"/>
</dbReference>
<feature type="binding site" evidence="9">
    <location>
        <position position="166"/>
    </location>
    <ligand>
        <name>Mn(2+)</name>
        <dbReference type="ChEBI" id="CHEBI:29035"/>
    </ligand>
</feature>
<keyword evidence="13" id="KW-0413">Isomerase</keyword>
<feature type="domain" description="DXP reductoisomerase C-terminal" evidence="12">
    <location>
        <begin position="277"/>
        <end position="393"/>
    </location>
</feature>
<feature type="binding site" evidence="9">
    <location>
        <position position="29"/>
    </location>
    <ligand>
        <name>NADPH</name>
        <dbReference type="ChEBI" id="CHEBI:57783"/>
    </ligand>
</feature>
<feature type="binding site" evidence="9">
    <location>
        <position position="28"/>
    </location>
    <ligand>
        <name>NADPH</name>
        <dbReference type="ChEBI" id="CHEBI:57783"/>
    </ligand>
</feature>
<dbReference type="EMBL" id="BLTE01000002">
    <property type="protein sequence ID" value="GFK92884.1"/>
    <property type="molecule type" value="Genomic_DNA"/>
</dbReference>
<dbReference type="InterPro" id="IPR026877">
    <property type="entry name" value="DXPR_C"/>
</dbReference>
<evidence type="ECO:0000256" key="1">
    <source>
        <dbReference type="ARBA" id="ARBA00005094"/>
    </source>
</evidence>
<dbReference type="InterPro" id="IPR003821">
    <property type="entry name" value="DXP_reductoisomerase"/>
</dbReference>
<dbReference type="InterPro" id="IPR036169">
    <property type="entry name" value="DXPR_C_sf"/>
</dbReference>
<dbReference type="NCBIfam" id="TIGR00243">
    <property type="entry name" value="Dxr"/>
    <property type="match status" value="1"/>
</dbReference>
<keyword evidence="3 9" id="KW-0479">Metal-binding</keyword>
<keyword evidence="5 9" id="KW-0560">Oxidoreductase</keyword>
<feature type="binding site" evidence="9">
    <location>
        <position position="53"/>
    </location>
    <ligand>
        <name>NADPH</name>
        <dbReference type="ChEBI" id="CHEBI:57783"/>
    </ligand>
</feature>
<evidence type="ECO:0000256" key="5">
    <source>
        <dbReference type="ARBA" id="ARBA00023002"/>
    </source>
</evidence>
<feature type="binding site" evidence="9">
    <location>
        <position position="167"/>
    </location>
    <ligand>
        <name>1-deoxy-D-xylulose 5-phosphate</name>
        <dbReference type="ChEBI" id="CHEBI:57792"/>
    </ligand>
</feature>
<comment type="similarity">
    <text evidence="2 9">Belongs to the DXR family.</text>
</comment>
<feature type="binding site" evidence="9">
    <location>
        <position position="234"/>
    </location>
    <ligand>
        <name>1-deoxy-D-xylulose 5-phosphate</name>
        <dbReference type="ChEBI" id="CHEBI:57792"/>
    </ligand>
</feature>
<feature type="domain" description="1-deoxy-D-xylulose 5-phosphate reductoisomerase N-terminal" evidence="10">
    <location>
        <begin position="21"/>
        <end position="148"/>
    </location>
</feature>
<dbReference type="RefSeq" id="WP_173081376.1">
    <property type="nucleotide sequence ID" value="NZ_BLTE01000002.1"/>
</dbReference>
<dbReference type="SUPFAM" id="SSF55347">
    <property type="entry name" value="Glyceraldehyde-3-phosphate dehydrogenase-like, C-terminal domain"/>
    <property type="match status" value="1"/>
</dbReference>
<dbReference type="GO" id="GO:0051484">
    <property type="term" value="P:isopentenyl diphosphate biosynthetic process, methylerythritol 4-phosphate pathway involved in terpenoid biosynthetic process"/>
    <property type="evidence" value="ECO:0007669"/>
    <property type="project" value="TreeGrafter"/>
</dbReference>
<feature type="binding site" evidence="9">
    <location>
        <position position="192"/>
    </location>
    <ligand>
        <name>1-deoxy-D-xylulose 5-phosphate</name>
        <dbReference type="ChEBI" id="CHEBI:57792"/>
    </ligand>
</feature>
<feature type="binding site" evidence="9">
    <location>
        <position position="30"/>
    </location>
    <ligand>
        <name>NADPH</name>
        <dbReference type="ChEBI" id="CHEBI:57783"/>
    </ligand>
</feature>
<evidence type="ECO:0000256" key="4">
    <source>
        <dbReference type="ARBA" id="ARBA00022857"/>
    </source>
</evidence>
<dbReference type="AlphaFoldDB" id="A0A6V8LMF7"/>
<feature type="binding site" evidence="9">
    <location>
        <position position="140"/>
    </location>
    <ligand>
        <name>NADPH</name>
        <dbReference type="ChEBI" id="CHEBI:57783"/>
    </ligand>
</feature>
<name>A0A6V8LMF7_9BACT</name>
<feature type="binding site" evidence="9">
    <location>
        <position position="168"/>
    </location>
    <ligand>
        <name>Mn(2+)</name>
        <dbReference type="ChEBI" id="CHEBI:29035"/>
    </ligand>
</feature>
<feature type="binding site" evidence="9">
    <location>
        <position position="233"/>
    </location>
    <ligand>
        <name>1-deoxy-D-xylulose 5-phosphate</name>
        <dbReference type="ChEBI" id="CHEBI:57792"/>
    </ligand>
</feature>
<feature type="binding site" evidence="9">
    <location>
        <position position="55"/>
    </location>
    <ligand>
        <name>NADPH</name>
        <dbReference type="ChEBI" id="CHEBI:57783"/>
    </ligand>
</feature>
<dbReference type="PANTHER" id="PTHR30525:SF0">
    <property type="entry name" value="1-DEOXY-D-XYLULOSE 5-PHOSPHATE REDUCTOISOMERASE, CHLOROPLASTIC"/>
    <property type="match status" value="1"/>
</dbReference>
<reference evidence="13 14" key="2">
    <citation type="submission" date="2020-05" db="EMBL/GenBank/DDBJ databases">
        <title>Draft genome sequence of Desulfovibrio sp. strainFSS-1.</title>
        <authorList>
            <person name="Shimoshige H."/>
            <person name="Kobayashi H."/>
            <person name="Maekawa T."/>
        </authorList>
    </citation>
    <scope>NUCLEOTIDE SEQUENCE [LARGE SCALE GENOMIC DNA]</scope>
    <source>
        <strain evidence="13 14">SIID29052-01</strain>
    </source>
</reference>
<dbReference type="Proteomes" id="UP000494245">
    <property type="component" value="Unassembled WGS sequence"/>
</dbReference>
<feature type="binding site" evidence="9">
    <location>
        <position position="142"/>
    </location>
    <ligand>
        <name>NADPH</name>
        <dbReference type="ChEBI" id="CHEBI:57783"/>
    </ligand>
</feature>
<evidence type="ECO:0000256" key="2">
    <source>
        <dbReference type="ARBA" id="ARBA00006825"/>
    </source>
</evidence>
<comment type="pathway">
    <text evidence="1 9">Isoprenoid biosynthesis; isopentenyl diphosphate biosynthesis via DXP pathway; isopentenyl diphosphate from 1-deoxy-D-xylulose 5-phosphate: step 1/6.</text>
</comment>
<dbReference type="GO" id="GO:0030145">
    <property type="term" value="F:manganese ion binding"/>
    <property type="evidence" value="ECO:0007669"/>
    <property type="project" value="TreeGrafter"/>
</dbReference>
<evidence type="ECO:0000256" key="6">
    <source>
        <dbReference type="ARBA" id="ARBA00023211"/>
    </source>
</evidence>
<evidence type="ECO:0000259" key="12">
    <source>
        <dbReference type="Pfam" id="PF13288"/>
    </source>
</evidence>
<comment type="catalytic activity">
    <reaction evidence="8">
        <text>2-C-methyl-D-erythritol 4-phosphate + NADP(+) = 1-deoxy-D-xylulose 5-phosphate + NADPH + H(+)</text>
        <dbReference type="Rhea" id="RHEA:13717"/>
        <dbReference type="ChEBI" id="CHEBI:15378"/>
        <dbReference type="ChEBI" id="CHEBI:57783"/>
        <dbReference type="ChEBI" id="CHEBI:57792"/>
        <dbReference type="ChEBI" id="CHEBI:58262"/>
        <dbReference type="ChEBI" id="CHEBI:58349"/>
        <dbReference type="EC" id="1.1.1.267"/>
    </reaction>
    <physiologicalReaction direction="right-to-left" evidence="8">
        <dbReference type="Rhea" id="RHEA:13719"/>
    </physiologicalReaction>
</comment>
<evidence type="ECO:0000256" key="3">
    <source>
        <dbReference type="ARBA" id="ARBA00022723"/>
    </source>
</evidence>
<feature type="binding site" evidence="9">
    <location>
        <position position="237"/>
    </location>
    <ligand>
        <name>Mn(2+)</name>
        <dbReference type="ChEBI" id="CHEBI:29035"/>
    </ligand>
</feature>
<dbReference type="Pfam" id="PF02670">
    <property type="entry name" value="DXP_reductoisom"/>
    <property type="match status" value="1"/>
</dbReference>
<evidence type="ECO:0000256" key="7">
    <source>
        <dbReference type="ARBA" id="ARBA00023229"/>
    </source>
</evidence>
<dbReference type="PIRSF" id="PIRSF006205">
    <property type="entry name" value="Dxp_reductismrs"/>
    <property type="match status" value="1"/>
</dbReference>
<dbReference type="GO" id="GO:0030604">
    <property type="term" value="F:1-deoxy-D-xylulose-5-phosphate reductoisomerase activity"/>
    <property type="evidence" value="ECO:0007669"/>
    <property type="project" value="UniProtKB-UniRule"/>
</dbReference>
<dbReference type="PANTHER" id="PTHR30525">
    <property type="entry name" value="1-DEOXY-D-XYLULOSE 5-PHOSPHATE REDUCTOISOMERASE"/>
    <property type="match status" value="1"/>
</dbReference>
<evidence type="ECO:0000313" key="14">
    <source>
        <dbReference type="Proteomes" id="UP000494245"/>
    </source>
</evidence>
<evidence type="ECO:0000256" key="9">
    <source>
        <dbReference type="HAMAP-Rule" id="MF_00183"/>
    </source>
</evidence>
<keyword evidence="6 9" id="KW-0464">Manganese</keyword>
<keyword evidence="4 9" id="KW-0521">NADP</keyword>
<dbReference type="GO" id="GO:0016853">
    <property type="term" value="F:isomerase activity"/>
    <property type="evidence" value="ECO:0007669"/>
    <property type="project" value="UniProtKB-KW"/>
</dbReference>
<dbReference type="FunFam" id="3.40.50.720:FF:000045">
    <property type="entry name" value="1-deoxy-D-xylulose 5-phosphate reductoisomerase"/>
    <property type="match status" value="1"/>
</dbReference>
<sequence>MIDYISPLPKPSDLPPFPRSLCVLGATGSIGESALAVAREHPAQFRVTALAGARNVELLARQAAEFRPRFLAVLEEEGARALKRLLPPGYAPEILWGPGAYVTLAALPEVQVVLAAIVGAAGLAPTLAAAQSGKIIALANKESLVLAGHLIRRACRETGAVVLPVDSEHNALFQSLVGHPGDDVDHLILTASGGPFRDWASEELARATAAQALKHPNWSMGAKISIDSATLMNKGLEVIEACRLYGLPQERVKVLVHPQSIVHSLAAYRDGSFLAQMGQPDMRIAIAYCLCYPVRLPLSIPPLDLAALGALTFREPRHDDFPCLGLARRAVDEGPAHCTALNAANEVAVERFLQGRIGFLDIPRAAAWALDRLAPLDDPDFMTILEIDRATRQAVADFLTDTT</sequence>
<gene>
    <name evidence="9 13" type="primary">dxr</name>
    <name evidence="13" type="ORF">NNJEOMEG_00712</name>
</gene>
<evidence type="ECO:0000313" key="13">
    <source>
        <dbReference type="EMBL" id="GFK92884.1"/>
    </source>
</evidence>
<dbReference type="UniPathway" id="UPA00056">
    <property type="reaction ID" value="UER00092"/>
</dbReference>
<dbReference type="SUPFAM" id="SSF69055">
    <property type="entry name" value="1-deoxy-D-xylulose-5-phosphate reductoisomerase, C-terminal domain"/>
    <property type="match status" value="1"/>
</dbReference>
<evidence type="ECO:0000259" key="11">
    <source>
        <dbReference type="Pfam" id="PF08436"/>
    </source>
</evidence>
<accession>A0A6V8LMF7</accession>
<proteinExistence type="inferred from homology"/>
<feature type="binding site" evidence="9">
    <location>
        <position position="215"/>
    </location>
    <ligand>
        <name>1-deoxy-D-xylulose 5-phosphate</name>
        <dbReference type="ChEBI" id="CHEBI:57792"/>
    </ligand>
</feature>
<dbReference type="Gene3D" id="1.10.1740.10">
    <property type="match status" value="1"/>
</dbReference>
<evidence type="ECO:0000256" key="8">
    <source>
        <dbReference type="ARBA" id="ARBA00048543"/>
    </source>
</evidence>
<comment type="caution">
    <text evidence="13">The sequence shown here is derived from an EMBL/GenBank/DDBJ whole genome shotgun (WGS) entry which is preliminary data.</text>
</comment>
<dbReference type="Pfam" id="PF13288">
    <property type="entry name" value="DXPR_C"/>
    <property type="match status" value="1"/>
</dbReference>
<feature type="binding site" evidence="9">
    <location>
        <position position="221"/>
    </location>
    <ligand>
        <name>NADPH</name>
        <dbReference type="ChEBI" id="CHEBI:57783"/>
    </ligand>
</feature>
<keyword evidence="7 9" id="KW-0414">Isoprene biosynthesis</keyword>
<feature type="binding site" evidence="9">
    <location>
        <position position="228"/>
    </location>
    <ligand>
        <name>1-deoxy-D-xylulose 5-phosphate</name>
        <dbReference type="ChEBI" id="CHEBI:57792"/>
    </ligand>
</feature>